<feature type="region of interest" description="Disordered" evidence="1">
    <location>
        <begin position="107"/>
        <end position="130"/>
    </location>
</feature>
<dbReference type="InterPro" id="IPR042530">
    <property type="entry name" value="EME1/EME2_C"/>
</dbReference>
<accession>A0AA88GLY4</accession>
<evidence type="ECO:0000313" key="2">
    <source>
        <dbReference type="EMBL" id="KAG2379205.1"/>
    </source>
</evidence>
<gene>
    <name evidence="2" type="ORF">C9374_007344</name>
</gene>
<dbReference type="Gene3D" id="1.10.150.670">
    <property type="entry name" value="Crossover junction endonuclease EME1, DNA-binding domain"/>
    <property type="match status" value="1"/>
</dbReference>
<name>A0AA88GLY4_NAELO</name>
<dbReference type="Proteomes" id="UP000816034">
    <property type="component" value="Unassembled WGS sequence"/>
</dbReference>
<proteinExistence type="predicted"/>
<evidence type="ECO:0000256" key="1">
    <source>
        <dbReference type="SAM" id="MobiDB-lite"/>
    </source>
</evidence>
<sequence length="287" mass="31307">MNETIIQLIEENGIEPYKLRVPITQDELPLMVENTLSMSTMEGVGGAGAGAHTVTTTTTTTTTTATTTTAMTRRYYSNNNNNNTYPFIAKSPLDFIQYDTKMYDASTRLSPSSSGGGGGRNEEPLSCSGGASAASVNTLIPSLCVNKDNNPIQITTTTSFESLTCNHCGTSMHERFTSSSSHTNNVQYTFNPTLEEYNTKFNKGSFHVSKKDIFARQLTSSIQRCSPQIASSIVLNYSTPSSLYNAFKRHGEDALQYIPISTDNATQVPTRKVGKALSKNIYATFMK</sequence>
<comment type="caution">
    <text evidence="2">The sequence shown here is derived from an EMBL/GenBank/DDBJ whole genome shotgun (WGS) entry which is preliminary data.</text>
</comment>
<organism evidence="2 3">
    <name type="scientific">Naegleria lovaniensis</name>
    <name type="common">Amoeba</name>
    <dbReference type="NCBI Taxonomy" id="51637"/>
    <lineage>
        <taxon>Eukaryota</taxon>
        <taxon>Discoba</taxon>
        <taxon>Heterolobosea</taxon>
        <taxon>Tetramitia</taxon>
        <taxon>Eutetramitia</taxon>
        <taxon>Vahlkampfiidae</taxon>
        <taxon>Naegleria</taxon>
    </lineage>
</organism>
<dbReference type="AlphaFoldDB" id="A0AA88GLY4"/>
<dbReference type="EMBL" id="PYSW02000029">
    <property type="protein sequence ID" value="KAG2379205.1"/>
    <property type="molecule type" value="Genomic_DNA"/>
</dbReference>
<evidence type="ECO:0000313" key="3">
    <source>
        <dbReference type="Proteomes" id="UP000816034"/>
    </source>
</evidence>
<reference evidence="2 3" key="1">
    <citation type="journal article" date="2018" name="BMC Genomics">
        <title>The genome of Naegleria lovaniensis, the basis for a comparative approach to unravel pathogenicity factors of the human pathogenic amoeba N. fowleri.</title>
        <authorList>
            <person name="Liechti N."/>
            <person name="Schurch N."/>
            <person name="Bruggmann R."/>
            <person name="Wittwer M."/>
        </authorList>
    </citation>
    <scope>NUCLEOTIDE SEQUENCE [LARGE SCALE GENOMIC DNA]</scope>
    <source>
        <strain evidence="2 3">ATCC 30569</strain>
    </source>
</reference>
<dbReference type="GeneID" id="68099798"/>
<dbReference type="RefSeq" id="XP_044546467.1">
    <property type="nucleotide sequence ID" value="XM_044697299.1"/>
</dbReference>
<keyword evidence="3" id="KW-1185">Reference proteome</keyword>
<dbReference type="Pfam" id="PF21292">
    <property type="entry name" value="EME1-MUS81_C"/>
    <property type="match status" value="1"/>
</dbReference>
<protein>
    <submittedName>
        <fullName evidence="2">Uncharacterized protein</fullName>
    </submittedName>
</protein>